<keyword evidence="6" id="KW-1185">Reference proteome</keyword>
<keyword evidence="3" id="KW-0804">Transcription</keyword>
<dbReference type="Pfam" id="PF12833">
    <property type="entry name" value="HTH_18"/>
    <property type="match status" value="1"/>
</dbReference>
<dbReference type="HOGENOM" id="CLU_000445_88_11_10"/>
<dbReference type="InterPro" id="IPR020449">
    <property type="entry name" value="Tscrpt_reg_AraC-type_HTH"/>
</dbReference>
<evidence type="ECO:0000313" key="5">
    <source>
        <dbReference type="EMBL" id="EJZ62757.1"/>
    </source>
</evidence>
<dbReference type="GO" id="GO:0003700">
    <property type="term" value="F:DNA-binding transcription factor activity"/>
    <property type="evidence" value="ECO:0007669"/>
    <property type="project" value="InterPro"/>
</dbReference>
<evidence type="ECO:0000256" key="3">
    <source>
        <dbReference type="ARBA" id="ARBA00023163"/>
    </source>
</evidence>
<evidence type="ECO:0000313" key="6">
    <source>
        <dbReference type="Proteomes" id="UP000006044"/>
    </source>
</evidence>
<dbReference type="AlphaFoldDB" id="K0WTW7"/>
<dbReference type="RefSeq" id="WP_008862504.1">
    <property type="nucleotide sequence ID" value="NZ_CAXSNY010000003.1"/>
</dbReference>
<dbReference type="eggNOG" id="COG2207">
    <property type="taxonomic scope" value="Bacteria"/>
</dbReference>
<protein>
    <recommendedName>
        <fullName evidence="4">HTH araC/xylS-type domain-containing protein</fullName>
    </recommendedName>
</protein>
<gene>
    <name evidence="5" type="ORF">HMPREF9448_02108</name>
</gene>
<dbReference type="Proteomes" id="UP000006044">
    <property type="component" value="Unassembled WGS sequence"/>
</dbReference>
<dbReference type="SMART" id="SM00342">
    <property type="entry name" value="HTH_ARAC"/>
    <property type="match status" value="1"/>
</dbReference>
<evidence type="ECO:0000256" key="1">
    <source>
        <dbReference type="ARBA" id="ARBA00023015"/>
    </source>
</evidence>
<dbReference type="PATRIC" id="fig|742726.3.peg.2201"/>
<evidence type="ECO:0000259" key="4">
    <source>
        <dbReference type="PROSITE" id="PS01124"/>
    </source>
</evidence>
<dbReference type="GO" id="GO:0043565">
    <property type="term" value="F:sequence-specific DNA binding"/>
    <property type="evidence" value="ECO:0007669"/>
    <property type="project" value="InterPro"/>
</dbReference>
<proteinExistence type="predicted"/>
<comment type="caution">
    <text evidence="5">The sequence shown here is derived from an EMBL/GenBank/DDBJ whole genome shotgun (WGS) entry which is preliminary data.</text>
</comment>
<sequence length="301" mass="34970">MNEIIQLNSVDVYNKMYGLKTLHPLVSVVDLRKATRVVNHVKMNYGVYALFLKNGTNCTLKYGRRYYDYQEGTIVSFAPGQLVGVDSDEDEISPEVYGLIFHPDLIYGTALGKKIGKYSFFSYEQNEALHLSDQEREIIMDCFHKIEVELEHPVDKHTRELLSVNIELLLDYCLRFYDRQFYTREKVNNDVLIRFEQLLNDYFRNGESQVRGLPSVRYFADKVFLSPGYFGDLVKKETGKTAQEYIQGKIIELSKEYILGSQLGISQIAYSLGFQYPQHFSRLFKKLEGCTPNEFRNQAMS</sequence>
<feature type="domain" description="HTH araC/xylS-type" evidence="4">
    <location>
        <begin position="197"/>
        <end position="298"/>
    </location>
</feature>
<dbReference type="PROSITE" id="PS01124">
    <property type="entry name" value="HTH_ARAC_FAMILY_2"/>
    <property type="match status" value="1"/>
</dbReference>
<name>K0WTW7_9BACT</name>
<dbReference type="InterPro" id="IPR009057">
    <property type="entry name" value="Homeodomain-like_sf"/>
</dbReference>
<keyword evidence="1" id="KW-0805">Transcription regulation</keyword>
<dbReference type="PRINTS" id="PR00032">
    <property type="entry name" value="HTHARAC"/>
</dbReference>
<dbReference type="SUPFAM" id="SSF46689">
    <property type="entry name" value="Homeodomain-like"/>
    <property type="match status" value="1"/>
</dbReference>
<dbReference type="PANTHER" id="PTHR43280">
    <property type="entry name" value="ARAC-FAMILY TRANSCRIPTIONAL REGULATOR"/>
    <property type="match status" value="1"/>
</dbReference>
<accession>K0WTW7</accession>
<dbReference type="STRING" id="742726.HMPREF9448_02108"/>
<dbReference type="EMBL" id="ADLE01000015">
    <property type="protein sequence ID" value="EJZ62757.1"/>
    <property type="molecule type" value="Genomic_DNA"/>
</dbReference>
<dbReference type="PANTHER" id="PTHR43280:SF32">
    <property type="entry name" value="TRANSCRIPTIONAL REGULATORY PROTEIN"/>
    <property type="match status" value="1"/>
</dbReference>
<dbReference type="InterPro" id="IPR018060">
    <property type="entry name" value="HTH_AraC"/>
</dbReference>
<dbReference type="Gene3D" id="1.10.10.60">
    <property type="entry name" value="Homeodomain-like"/>
    <property type="match status" value="2"/>
</dbReference>
<organism evidence="5 6">
    <name type="scientific">Barnesiella intestinihominis YIT 11860</name>
    <dbReference type="NCBI Taxonomy" id="742726"/>
    <lineage>
        <taxon>Bacteria</taxon>
        <taxon>Pseudomonadati</taxon>
        <taxon>Bacteroidota</taxon>
        <taxon>Bacteroidia</taxon>
        <taxon>Bacteroidales</taxon>
        <taxon>Barnesiellaceae</taxon>
        <taxon>Barnesiella</taxon>
    </lineage>
</organism>
<evidence type="ECO:0000256" key="2">
    <source>
        <dbReference type="ARBA" id="ARBA00023125"/>
    </source>
</evidence>
<dbReference type="GeneID" id="77849317"/>
<reference evidence="5 6" key="1">
    <citation type="submission" date="2012-08" db="EMBL/GenBank/DDBJ databases">
        <title>The Genome Sequence of Barnesiella intestinihominis YIT 11860.</title>
        <authorList>
            <consortium name="The Broad Institute Genome Sequencing Platform"/>
            <person name="Earl A."/>
            <person name="Ward D."/>
            <person name="Feldgarden M."/>
            <person name="Gevers D."/>
            <person name="Morotomi M."/>
            <person name="Walker B."/>
            <person name="Young S.K."/>
            <person name="Zeng Q."/>
            <person name="Gargeya S."/>
            <person name="Fitzgerald M."/>
            <person name="Haas B."/>
            <person name="Abouelleil A."/>
            <person name="Alvarado L."/>
            <person name="Arachchi H.M."/>
            <person name="Berlin A.M."/>
            <person name="Chapman S.B."/>
            <person name="Goldberg J."/>
            <person name="Griggs A."/>
            <person name="Gujja S."/>
            <person name="Hansen M."/>
            <person name="Howarth C."/>
            <person name="Imamovic A."/>
            <person name="Larimer J."/>
            <person name="McCowen C."/>
            <person name="Montmayeur A."/>
            <person name="Murphy C."/>
            <person name="Neiman D."/>
            <person name="Pearson M."/>
            <person name="Priest M."/>
            <person name="Roberts A."/>
            <person name="Saif S."/>
            <person name="Shea T."/>
            <person name="Sisk P."/>
            <person name="Sykes S."/>
            <person name="Wortman J."/>
            <person name="Nusbaum C."/>
            <person name="Birren B."/>
        </authorList>
    </citation>
    <scope>NUCLEOTIDE SEQUENCE [LARGE SCALE GENOMIC DNA]</scope>
    <source>
        <strain evidence="5 6">YIT 11860</strain>
    </source>
</reference>
<keyword evidence="2" id="KW-0238">DNA-binding</keyword>
<dbReference type="OrthoDB" id="2600165at2"/>